<evidence type="ECO:0000256" key="5">
    <source>
        <dbReference type="ARBA" id="ARBA00018097"/>
    </source>
</evidence>
<evidence type="ECO:0000256" key="13">
    <source>
        <dbReference type="ARBA" id="ARBA00043832"/>
    </source>
</evidence>
<dbReference type="GO" id="GO:0052745">
    <property type="term" value="F:inositol phosphate phosphatase activity"/>
    <property type="evidence" value="ECO:0007669"/>
    <property type="project" value="TreeGrafter"/>
</dbReference>
<dbReference type="InterPro" id="IPR029033">
    <property type="entry name" value="His_PPase_superfam"/>
</dbReference>
<evidence type="ECO:0000256" key="8">
    <source>
        <dbReference type="ARBA" id="ARBA00023136"/>
    </source>
</evidence>
<organism evidence="14 15">
    <name type="scientific">Blastocystis sp. subtype 1 (strain ATCC 50177 / NandII)</name>
    <dbReference type="NCBI Taxonomy" id="478820"/>
    <lineage>
        <taxon>Eukaryota</taxon>
        <taxon>Sar</taxon>
        <taxon>Stramenopiles</taxon>
        <taxon>Bigyra</taxon>
        <taxon>Opalozoa</taxon>
        <taxon>Opalinata</taxon>
        <taxon>Blastocystidae</taxon>
        <taxon>Blastocystis</taxon>
    </lineage>
</organism>
<evidence type="ECO:0000256" key="10">
    <source>
        <dbReference type="ARBA" id="ARBA00043668"/>
    </source>
</evidence>
<dbReference type="InterPro" id="IPR000560">
    <property type="entry name" value="His_Pase_clade-2"/>
</dbReference>
<evidence type="ECO:0000256" key="6">
    <source>
        <dbReference type="ARBA" id="ARBA00022729"/>
    </source>
</evidence>
<dbReference type="PANTHER" id="PTHR20963">
    <property type="entry name" value="MULTIPLE INOSITOL POLYPHOSPHATE PHOSPHATASE-RELATED"/>
    <property type="match status" value="1"/>
</dbReference>
<evidence type="ECO:0000256" key="4">
    <source>
        <dbReference type="ARBA" id="ARBA00013040"/>
    </source>
</evidence>
<dbReference type="STRING" id="478820.A0A196SJE8"/>
<keyword evidence="8" id="KW-0472">Membrane</keyword>
<dbReference type="GO" id="GO:0034417">
    <property type="term" value="F:bisphosphoglycerate 3-phosphatase activity"/>
    <property type="evidence" value="ECO:0007669"/>
    <property type="project" value="UniProtKB-EC"/>
</dbReference>
<dbReference type="OrthoDB" id="6509975at2759"/>
<dbReference type="GO" id="GO:0016020">
    <property type="term" value="C:membrane"/>
    <property type="evidence" value="ECO:0007669"/>
    <property type="project" value="UniProtKB-SubCell"/>
</dbReference>
<keyword evidence="6" id="KW-0732">Signal</keyword>
<dbReference type="GO" id="GO:0003993">
    <property type="term" value="F:acid phosphatase activity"/>
    <property type="evidence" value="ECO:0007669"/>
    <property type="project" value="TreeGrafter"/>
</dbReference>
<comment type="similarity">
    <text evidence="2">Belongs to the histidine acid phosphatase family. MINPP1 subfamily.</text>
</comment>
<dbReference type="PANTHER" id="PTHR20963:SF8">
    <property type="entry name" value="MULTIPLE INOSITOL POLYPHOSPHATE PHOSPHATASE 1"/>
    <property type="match status" value="1"/>
</dbReference>
<dbReference type="EC" id="3.1.3.80" evidence="3"/>
<dbReference type="Gene3D" id="3.40.50.1240">
    <property type="entry name" value="Phosphoglycerate mutase-like"/>
    <property type="match status" value="1"/>
</dbReference>
<evidence type="ECO:0000313" key="14">
    <source>
        <dbReference type="EMBL" id="OAO16436.1"/>
    </source>
</evidence>
<comment type="catalytic activity">
    <reaction evidence="11">
        <text>1D-myo-inositol 1,2,4,5,6-pentakisphosphate + H2O = 1D-myo-inositol 1,2,5,6-tetrakisphosphate + phosphate</text>
        <dbReference type="Rhea" id="RHEA:77115"/>
        <dbReference type="ChEBI" id="CHEBI:15377"/>
        <dbReference type="ChEBI" id="CHEBI:43474"/>
        <dbReference type="ChEBI" id="CHEBI:57798"/>
        <dbReference type="ChEBI" id="CHEBI:195535"/>
        <dbReference type="EC" id="3.1.3.62"/>
    </reaction>
    <physiologicalReaction direction="left-to-right" evidence="11">
        <dbReference type="Rhea" id="RHEA:77116"/>
    </physiologicalReaction>
</comment>
<accession>A0A196SJE8</accession>
<dbReference type="Proteomes" id="UP000078348">
    <property type="component" value="Unassembled WGS sequence"/>
</dbReference>
<dbReference type="EMBL" id="LXWW01000080">
    <property type="protein sequence ID" value="OAO16436.1"/>
    <property type="molecule type" value="Genomic_DNA"/>
</dbReference>
<comment type="catalytic activity">
    <reaction evidence="10">
        <text>1D-myo-inositol 1,2,5,6-tetrakisphosphate + H2O = 1D-myo-inositol 1,2,6-trisphosphate + phosphate</text>
        <dbReference type="Rhea" id="RHEA:77119"/>
        <dbReference type="ChEBI" id="CHEBI:15377"/>
        <dbReference type="ChEBI" id="CHEBI:43474"/>
        <dbReference type="ChEBI" id="CHEBI:195535"/>
        <dbReference type="ChEBI" id="CHEBI:195537"/>
        <dbReference type="EC" id="3.1.3.62"/>
    </reaction>
    <physiologicalReaction direction="left-to-right" evidence="10">
        <dbReference type="Rhea" id="RHEA:77120"/>
    </physiologicalReaction>
</comment>
<evidence type="ECO:0000256" key="3">
    <source>
        <dbReference type="ARBA" id="ARBA00012976"/>
    </source>
</evidence>
<comment type="subcellular location">
    <subcellularLocation>
        <location evidence="1">Membrane</location>
    </subcellularLocation>
</comment>
<gene>
    <name evidence="14" type="ORF">AV274_1845</name>
</gene>
<evidence type="ECO:0000256" key="9">
    <source>
        <dbReference type="ARBA" id="ARBA00031642"/>
    </source>
</evidence>
<comment type="catalytic activity">
    <reaction evidence="13">
        <text>(2R)-2,3-bisphosphoglycerate + H2O = (2R)-2-phosphoglycerate + phosphate</text>
        <dbReference type="Rhea" id="RHEA:27381"/>
        <dbReference type="ChEBI" id="CHEBI:15377"/>
        <dbReference type="ChEBI" id="CHEBI:43474"/>
        <dbReference type="ChEBI" id="CHEBI:58248"/>
        <dbReference type="ChEBI" id="CHEBI:58289"/>
        <dbReference type="EC" id="3.1.3.80"/>
    </reaction>
    <physiologicalReaction direction="left-to-right" evidence="13">
        <dbReference type="Rhea" id="RHEA:27382"/>
    </physiologicalReaction>
</comment>
<dbReference type="Pfam" id="PF00328">
    <property type="entry name" value="His_Phos_2"/>
    <property type="match status" value="1"/>
</dbReference>
<keyword evidence="15" id="KW-1185">Reference proteome</keyword>
<evidence type="ECO:0000256" key="2">
    <source>
        <dbReference type="ARBA" id="ARBA00008422"/>
    </source>
</evidence>
<keyword evidence="7" id="KW-0378">Hydrolase</keyword>
<evidence type="ECO:0000256" key="12">
    <source>
        <dbReference type="ARBA" id="ARBA00043691"/>
    </source>
</evidence>
<protein>
    <recommendedName>
        <fullName evidence="5">Multiple inositol polyphosphate phosphatase 1</fullName>
        <ecNumber evidence="4">3.1.3.62</ecNumber>
        <ecNumber evidence="3">3.1.3.80</ecNumber>
    </recommendedName>
    <alternativeName>
        <fullName evidence="9">2,3-bisphosphoglycerate 3-phosphatase</fullName>
    </alternativeName>
</protein>
<name>A0A196SJE8_BLAHN</name>
<sequence length="501" mass="57771">MAVSKKVATISAIASVVIAISIASMKINAKTEKTVVVEEKPFELHLVNSVNKLLSSKANYDYGVDKVENPETCKVIHTETIQRHGARHLNKLKKMDETVEYFSQLLKDGALKDDTLVKWATELREKEEGNTDKICKTGEAEIRGIAQRMRERLGLDEDMSGDIVVENTFKKRTQETRDVFLKNLLPSSFPKDNLHLVDANQCEDIFDAEGNVNQTVFHNYAPIRFFSVCPNYATFRNDSNLRNLVEGSFDYNPYIESVKDHNRIWDKVLSSTNSIEYPQKRELLFHMFTMCQFEASCYNTYNHTCAVLEREPNIFQQLSMDDDMRLVMYKGEGSQLNFQMACPLGRSMLSGLLSSLLSHLPEGEKKEALKAKYAAHFDLEEEVPRAHLRFGHAESILPLYYLFIMKPPRLQNNRMRFTGVDFIPMSANFQFDLLQCGDEFYFRLLANEVPIHMDLPRTKYTEVFELEPFLDQWLGVLKEWEITDCSYDDFVKLCDKPVCKA</sequence>
<reference evidence="14 15" key="1">
    <citation type="submission" date="2016-05" db="EMBL/GenBank/DDBJ databases">
        <title>Nuclear genome of Blastocystis sp. subtype 1 NandII.</title>
        <authorList>
            <person name="Gentekaki E."/>
            <person name="Curtis B."/>
            <person name="Stairs C."/>
            <person name="Eme L."/>
            <person name="Herman E."/>
            <person name="Klimes V."/>
            <person name="Arias M.C."/>
            <person name="Elias M."/>
            <person name="Hilliou F."/>
            <person name="Klute M."/>
            <person name="Malik S.-B."/>
            <person name="Pightling A."/>
            <person name="Rachubinski R."/>
            <person name="Salas D."/>
            <person name="Schlacht A."/>
            <person name="Suga H."/>
            <person name="Archibald J."/>
            <person name="Ball S.G."/>
            <person name="Clark G."/>
            <person name="Dacks J."/>
            <person name="Van Der Giezen M."/>
            <person name="Tsaousis A."/>
            <person name="Roger A."/>
        </authorList>
    </citation>
    <scope>NUCLEOTIDE SEQUENCE [LARGE SCALE GENOMIC DNA]</scope>
    <source>
        <strain evidence="15">ATCC 50177 / NandII</strain>
    </source>
</reference>
<evidence type="ECO:0000256" key="11">
    <source>
        <dbReference type="ARBA" id="ARBA00043671"/>
    </source>
</evidence>
<comment type="caution">
    <text evidence="14">The sequence shown here is derived from an EMBL/GenBank/DDBJ whole genome shotgun (WGS) entry which is preliminary data.</text>
</comment>
<dbReference type="AlphaFoldDB" id="A0A196SJE8"/>
<comment type="catalytic activity">
    <reaction evidence="12">
        <text>1D-myo-inositol hexakisphosphate + H2O = 1D-myo-inositol 1,2,4,5,6-pentakisphosphate + phosphate</text>
        <dbReference type="Rhea" id="RHEA:16989"/>
        <dbReference type="ChEBI" id="CHEBI:15377"/>
        <dbReference type="ChEBI" id="CHEBI:43474"/>
        <dbReference type="ChEBI" id="CHEBI:57798"/>
        <dbReference type="ChEBI" id="CHEBI:58130"/>
        <dbReference type="EC" id="3.1.3.62"/>
    </reaction>
    <physiologicalReaction direction="left-to-right" evidence="12">
        <dbReference type="Rhea" id="RHEA:16990"/>
    </physiologicalReaction>
</comment>
<evidence type="ECO:0000256" key="7">
    <source>
        <dbReference type="ARBA" id="ARBA00022801"/>
    </source>
</evidence>
<dbReference type="EC" id="3.1.3.62" evidence="4"/>
<evidence type="ECO:0000313" key="15">
    <source>
        <dbReference type="Proteomes" id="UP000078348"/>
    </source>
</evidence>
<evidence type="ECO:0000256" key="1">
    <source>
        <dbReference type="ARBA" id="ARBA00004370"/>
    </source>
</evidence>
<dbReference type="SUPFAM" id="SSF53254">
    <property type="entry name" value="Phosphoglycerate mutase-like"/>
    <property type="match status" value="1"/>
</dbReference>
<proteinExistence type="inferred from homology"/>